<feature type="compositionally biased region" description="Polar residues" evidence="1">
    <location>
        <begin position="523"/>
        <end position="533"/>
    </location>
</feature>
<feature type="compositionally biased region" description="Basic and acidic residues" evidence="1">
    <location>
        <begin position="487"/>
        <end position="496"/>
    </location>
</feature>
<dbReference type="STRING" id="205917.A0A4Y9Z9C7"/>
<evidence type="ECO:0000256" key="1">
    <source>
        <dbReference type="SAM" id="MobiDB-lite"/>
    </source>
</evidence>
<feature type="compositionally biased region" description="Pro residues" evidence="1">
    <location>
        <begin position="345"/>
        <end position="355"/>
    </location>
</feature>
<gene>
    <name evidence="2" type="ORF">EVG20_g1861</name>
</gene>
<feature type="compositionally biased region" description="Pro residues" evidence="1">
    <location>
        <begin position="768"/>
        <end position="778"/>
    </location>
</feature>
<sequence>MATVGAAVPLQAIADRAEIHKSCRSLETVVNLLNDYCESAKALSALQKKLSKALKDAAGLKATGDIPGNAFSAAASVFEVLSDVDAKYAKLVDKECDSVSSEVRKWFKKLAKEEKAHDDKINSTNTKIKQAGQLYEKKAKKNAYDAIEEHRRYMELLASLGPEISQEKYNHALAISQRNVTITYTVAGTLARVADAEWLRATENVRRSAPLMGSVGEWRALCEGGWAGGPPGDLDSDSQGGSTGPGQVLEEQCQEGLYVREGATERERAQGGSPAPPYYAPPSVADRARDSLSSSTGSNAPSPARRVNAPGPSSDNDAKVFPTISDRDERDYQSVSISTSLASFPSPPTHFPIPPVSSSGSKPSTPVSDSPMSIKRDLAPLYDTKGQRTSSTDASPSNSGHSVGNVLPKVDEVPREEILAASRNGYDDPATPALTEGLRSPPTPRDYEAPPTPPNPTASGSMASSSGAKNHQRNGLGINVDAEDERDVPRPREREPAQSAAANSLPPPANTAPSAPNSRSSSYTAVTSNNGSGSFKKGDYLNDRDREFGVDRNGQERDKTKSLDSTQNKKVERSDTMRSNASGGSVVAAMRHKYSHSTGPPSQPPRDIPRLPLSVTDLANKYQTVATPTEPSAPDSANGASPTSQRSRRAMSPGDQRRSYEFDSTAPRALPTTPSQSEELARRRQRIEQLEELERREEALEIRARERDFEIRTRERERMDTLRTRPAADGYASDAVRPARPYASPNQQQFQPPPSLASRHSHSTTSLPMPPALAPAPT</sequence>
<proteinExistence type="predicted"/>
<protein>
    <recommendedName>
        <fullName evidence="4">IMD domain-containing protein</fullName>
    </recommendedName>
</protein>
<dbReference type="AlphaFoldDB" id="A0A4Y9Z9C7"/>
<dbReference type="EMBL" id="SEOQ01000064">
    <property type="protein sequence ID" value="TFY71152.1"/>
    <property type="molecule type" value="Genomic_DNA"/>
</dbReference>
<evidence type="ECO:0000313" key="2">
    <source>
        <dbReference type="EMBL" id="TFY71152.1"/>
    </source>
</evidence>
<dbReference type="Proteomes" id="UP000298327">
    <property type="component" value="Unassembled WGS sequence"/>
</dbReference>
<reference evidence="2 3" key="1">
    <citation type="submission" date="2019-02" db="EMBL/GenBank/DDBJ databases">
        <title>Genome sequencing of the rare red list fungi Dentipellis fragilis.</title>
        <authorList>
            <person name="Buettner E."/>
            <person name="Kellner H."/>
        </authorList>
    </citation>
    <scope>NUCLEOTIDE SEQUENCE [LARGE SCALE GENOMIC DNA]</scope>
    <source>
        <strain evidence="2 3">DSM 105465</strain>
    </source>
</reference>
<feature type="region of interest" description="Disordered" evidence="1">
    <location>
        <begin position="224"/>
        <end position="247"/>
    </location>
</feature>
<feature type="compositionally biased region" description="Polar residues" evidence="1">
    <location>
        <begin position="333"/>
        <end position="342"/>
    </location>
</feature>
<evidence type="ECO:0008006" key="4">
    <source>
        <dbReference type="Google" id="ProtNLM"/>
    </source>
</evidence>
<feature type="compositionally biased region" description="Polar residues" evidence="1">
    <location>
        <begin position="291"/>
        <end position="301"/>
    </location>
</feature>
<keyword evidence="3" id="KW-1185">Reference proteome</keyword>
<evidence type="ECO:0000313" key="3">
    <source>
        <dbReference type="Proteomes" id="UP000298327"/>
    </source>
</evidence>
<feature type="compositionally biased region" description="Basic and acidic residues" evidence="1">
    <location>
        <begin position="409"/>
        <end position="418"/>
    </location>
</feature>
<name>A0A4Y9Z9C7_9AGAM</name>
<comment type="caution">
    <text evidence="2">The sequence shown here is derived from an EMBL/GenBank/DDBJ whole genome shotgun (WGS) entry which is preliminary data.</text>
</comment>
<feature type="compositionally biased region" description="Low complexity" evidence="1">
    <location>
        <begin position="458"/>
        <end position="468"/>
    </location>
</feature>
<feature type="compositionally biased region" description="Basic and acidic residues" evidence="1">
    <location>
        <begin position="679"/>
        <end position="723"/>
    </location>
</feature>
<accession>A0A4Y9Z9C7</accession>
<feature type="compositionally biased region" description="Polar residues" evidence="1">
    <location>
        <begin position="387"/>
        <end position="402"/>
    </location>
</feature>
<feature type="compositionally biased region" description="Basic and acidic residues" evidence="1">
    <location>
        <begin position="536"/>
        <end position="576"/>
    </location>
</feature>
<feature type="compositionally biased region" description="Low complexity" evidence="1">
    <location>
        <begin position="511"/>
        <end position="522"/>
    </location>
</feature>
<dbReference type="OrthoDB" id="2450055at2759"/>
<organism evidence="2 3">
    <name type="scientific">Dentipellis fragilis</name>
    <dbReference type="NCBI Taxonomy" id="205917"/>
    <lineage>
        <taxon>Eukaryota</taxon>
        <taxon>Fungi</taxon>
        <taxon>Dikarya</taxon>
        <taxon>Basidiomycota</taxon>
        <taxon>Agaricomycotina</taxon>
        <taxon>Agaricomycetes</taxon>
        <taxon>Russulales</taxon>
        <taxon>Hericiaceae</taxon>
        <taxon>Dentipellis</taxon>
    </lineage>
</organism>
<feature type="compositionally biased region" description="Low complexity" evidence="1">
    <location>
        <begin position="356"/>
        <end position="370"/>
    </location>
</feature>
<feature type="non-terminal residue" evidence="2">
    <location>
        <position position="778"/>
    </location>
</feature>
<feature type="compositionally biased region" description="Polar residues" evidence="1">
    <location>
        <begin position="621"/>
        <end position="630"/>
    </location>
</feature>
<feature type="region of interest" description="Disordered" evidence="1">
    <location>
        <begin position="265"/>
        <end position="778"/>
    </location>
</feature>